<dbReference type="AlphaFoldDB" id="A0A8T0QME6"/>
<sequence length="67" mass="7484">MDEAGNLERFLGSTTPSVPVQYLPKSMERACHVVHDGFTGFHHCFGKELKNDIFVPNVCRGNPCEGY</sequence>
<organism evidence="1 2">
    <name type="scientific">Panicum virgatum</name>
    <name type="common">Blackwell switchgrass</name>
    <dbReference type="NCBI Taxonomy" id="38727"/>
    <lineage>
        <taxon>Eukaryota</taxon>
        <taxon>Viridiplantae</taxon>
        <taxon>Streptophyta</taxon>
        <taxon>Embryophyta</taxon>
        <taxon>Tracheophyta</taxon>
        <taxon>Spermatophyta</taxon>
        <taxon>Magnoliopsida</taxon>
        <taxon>Liliopsida</taxon>
        <taxon>Poales</taxon>
        <taxon>Poaceae</taxon>
        <taxon>PACMAD clade</taxon>
        <taxon>Panicoideae</taxon>
        <taxon>Panicodae</taxon>
        <taxon>Paniceae</taxon>
        <taxon>Panicinae</taxon>
        <taxon>Panicum</taxon>
        <taxon>Panicum sect. Hiantes</taxon>
    </lineage>
</organism>
<evidence type="ECO:0000313" key="2">
    <source>
        <dbReference type="Proteomes" id="UP000823388"/>
    </source>
</evidence>
<dbReference type="EMBL" id="CM029049">
    <property type="protein sequence ID" value="KAG2574838.1"/>
    <property type="molecule type" value="Genomic_DNA"/>
</dbReference>
<comment type="caution">
    <text evidence="1">The sequence shown here is derived from an EMBL/GenBank/DDBJ whole genome shotgun (WGS) entry which is preliminary data.</text>
</comment>
<accession>A0A8T0QME6</accession>
<keyword evidence="2" id="KW-1185">Reference proteome</keyword>
<name>A0A8T0QME6_PANVG</name>
<protein>
    <submittedName>
        <fullName evidence="1">Uncharacterized protein</fullName>
    </submittedName>
</protein>
<dbReference type="Proteomes" id="UP000823388">
    <property type="component" value="Chromosome 7K"/>
</dbReference>
<evidence type="ECO:0000313" key="1">
    <source>
        <dbReference type="EMBL" id="KAG2574838.1"/>
    </source>
</evidence>
<proteinExistence type="predicted"/>
<gene>
    <name evidence="1" type="ORF">PVAP13_7KG352780</name>
</gene>
<reference evidence="1" key="1">
    <citation type="submission" date="2020-05" db="EMBL/GenBank/DDBJ databases">
        <title>WGS assembly of Panicum virgatum.</title>
        <authorList>
            <person name="Lovell J.T."/>
            <person name="Jenkins J."/>
            <person name="Shu S."/>
            <person name="Juenger T.E."/>
            <person name="Schmutz J."/>
        </authorList>
    </citation>
    <scope>NUCLEOTIDE SEQUENCE</scope>
    <source>
        <strain evidence="1">AP13</strain>
    </source>
</reference>